<evidence type="ECO:0008006" key="4">
    <source>
        <dbReference type="Google" id="ProtNLM"/>
    </source>
</evidence>
<feature type="transmembrane region" description="Helical" evidence="1">
    <location>
        <begin position="500"/>
        <end position="518"/>
    </location>
</feature>
<proteinExistence type="predicted"/>
<dbReference type="EMBL" id="JAAGVY010000085">
    <property type="protein sequence ID" value="NEN25813.1"/>
    <property type="molecule type" value="Genomic_DNA"/>
</dbReference>
<dbReference type="PANTHER" id="PTHR32305:SF15">
    <property type="entry name" value="PROTEIN RHSA-RELATED"/>
    <property type="match status" value="1"/>
</dbReference>
<dbReference type="InterPro" id="IPR050708">
    <property type="entry name" value="T6SS_VgrG/RHS"/>
</dbReference>
<sequence length="546" mass="60457">MSILKPAYDSSDNKLKSFTVNSTTYGSNYDPYCSLTKEGQSRYYEWGANDKLAVFKNQAGSSTPFVYTNYFYNAQGDRIKKHTRKGNKIVVTFYPCPERSRRVDGGMFETTYTKTVGGSIDNNRFFNTIKISDDGALIATIRVGNNVDDDTPAIKYIVGDHLNNSTAVLKTTGTLINREEYYPFGETSFGGFQYKRYRYNGKEKDEESGLYEYGQRYYAPWLCRFVSVDPIAEDYPFYSSYNYAGNKPISKVDIDGLQEEGAPKFDSGNKDFDKVANQAINDAGAENVDIQIHSIDGIIEGRITTNSATAFFDNNGFFSLTENGERQSLEVQDDGRLFPGGISAGIGQIGEGLGRDLELRKELYIDNYKADLETFKENPNQAVFNRQNNLGIVREKSSPLGRALAEKQKPFNESVRTTEKILAGKKDLGRTNVRVDKFTAYRKVIRGAGWAGIVLDLYFAADRIKKAENKPEAIMSEAMGLSGAFMLGATFAMYGAVLGPVGALIGGIVGATLGYYLASGEASKDISHMQEGFQSPGGDNPMLFKL</sequence>
<evidence type="ECO:0000313" key="3">
    <source>
        <dbReference type="Proteomes" id="UP000486602"/>
    </source>
</evidence>
<dbReference type="PANTHER" id="PTHR32305">
    <property type="match status" value="1"/>
</dbReference>
<dbReference type="NCBIfam" id="TIGR03696">
    <property type="entry name" value="Rhs_assc_core"/>
    <property type="match status" value="1"/>
</dbReference>
<evidence type="ECO:0000256" key="1">
    <source>
        <dbReference type="SAM" id="Phobius"/>
    </source>
</evidence>
<accession>A0A7K3WW02</accession>
<organism evidence="2 3">
    <name type="scientific">Cryomorpha ignava</name>
    <dbReference type="NCBI Taxonomy" id="101383"/>
    <lineage>
        <taxon>Bacteria</taxon>
        <taxon>Pseudomonadati</taxon>
        <taxon>Bacteroidota</taxon>
        <taxon>Flavobacteriia</taxon>
        <taxon>Flavobacteriales</taxon>
        <taxon>Cryomorphaceae</taxon>
        <taxon>Cryomorpha</taxon>
    </lineage>
</organism>
<keyword evidence="1" id="KW-0812">Transmembrane</keyword>
<dbReference type="Gene3D" id="2.180.10.10">
    <property type="entry name" value="RHS repeat-associated core"/>
    <property type="match status" value="1"/>
</dbReference>
<dbReference type="AlphaFoldDB" id="A0A7K3WW02"/>
<dbReference type="InterPro" id="IPR022385">
    <property type="entry name" value="Rhs_assc_core"/>
</dbReference>
<gene>
    <name evidence="2" type="ORF">G3O08_20190</name>
</gene>
<protein>
    <recommendedName>
        <fullName evidence="4">RHS repeat-associated core domain-containing protein</fullName>
    </recommendedName>
</protein>
<reference evidence="2 3" key="1">
    <citation type="submission" date="2020-02" db="EMBL/GenBank/DDBJ databases">
        <title>Out from the shadows clarifying the taxonomy of the family Cryomorphaceae and related taxa by utilizing the GTDB taxonomic framework.</title>
        <authorList>
            <person name="Bowman J.P."/>
        </authorList>
    </citation>
    <scope>NUCLEOTIDE SEQUENCE [LARGE SCALE GENOMIC DNA]</scope>
    <source>
        <strain evidence="2 3">QSSC 1-22</strain>
    </source>
</reference>
<keyword evidence="1" id="KW-1133">Transmembrane helix</keyword>
<dbReference type="Proteomes" id="UP000486602">
    <property type="component" value="Unassembled WGS sequence"/>
</dbReference>
<keyword evidence="3" id="KW-1185">Reference proteome</keyword>
<name>A0A7K3WW02_9FLAO</name>
<comment type="caution">
    <text evidence="2">The sequence shown here is derived from an EMBL/GenBank/DDBJ whole genome shotgun (WGS) entry which is preliminary data.</text>
</comment>
<keyword evidence="1" id="KW-0472">Membrane</keyword>
<dbReference type="RefSeq" id="WP_163287258.1">
    <property type="nucleotide sequence ID" value="NZ_JAAGVY010000085.1"/>
</dbReference>
<evidence type="ECO:0000313" key="2">
    <source>
        <dbReference type="EMBL" id="NEN25813.1"/>
    </source>
</evidence>